<evidence type="ECO:0000256" key="3">
    <source>
        <dbReference type="ARBA" id="ARBA00022475"/>
    </source>
</evidence>
<evidence type="ECO:0000313" key="11">
    <source>
        <dbReference type="Proteomes" id="UP000838756"/>
    </source>
</evidence>
<evidence type="ECO:0000256" key="6">
    <source>
        <dbReference type="ARBA" id="ARBA00022989"/>
    </source>
</evidence>
<feature type="transmembrane region" description="Helical" evidence="8">
    <location>
        <begin position="249"/>
        <end position="275"/>
    </location>
</feature>
<evidence type="ECO:0000256" key="8">
    <source>
        <dbReference type="SAM" id="Phobius"/>
    </source>
</evidence>
<feature type="transmembrane region" description="Helical" evidence="8">
    <location>
        <begin position="348"/>
        <end position="373"/>
    </location>
</feature>
<gene>
    <name evidence="10" type="primary">jg23631</name>
    <name evidence="10" type="ORF">PAEG_LOCUS25335</name>
</gene>
<dbReference type="PANTHER" id="PTHR48021">
    <property type="match status" value="1"/>
</dbReference>
<dbReference type="Gene3D" id="1.20.1250.20">
    <property type="entry name" value="MFS general substrate transporter like domains"/>
    <property type="match status" value="1"/>
</dbReference>
<evidence type="ECO:0000259" key="9">
    <source>
        <dbReference type="PROSITE" id="PS50850"/>
    </source>
</evidence>
<evidence type="ECO:0000256" key="5">
    <source>
        <dbReference type="ARBA" id="ARBA00022692"/>
    </source>
</evidence>
<feature type="transmembrane region" description="Helical" evidence="8">
    <location>
        <begin position="12"/>
        <end position="36"/>
    </location>
</feature>
<feature type="transmembrane region" description="Helical" evidence="8">
    <location>
        <begin position="418"/>
        <end position="436"/>
    </location>
</feature>
<protein>
    <submittedName>
        <fullName evidence="10">Jg23631 protein</fullName>
    </submittedName>
</protein>
<keyword evidence="11" id="KW-1185">Reference proteome</keyword>
<feature type="transmembrane region" description="Helical" evidence="8">
    <location>
        <begin position="287"/>
        <end position="307"/>
    </location>
</feature>
<dbReference type="GO" id="GO:0005886">
    <property type="term" value="C:plasma membrane"/>
    <property type="evidence" value="ECO:0007669"/>
    <property type="project" value="UniProtKB-SubCell"/>
</dbReference>
<dbReference type="InterPro" id="IPR020846">
    <property type="entry name" value="MFS_dom"/>
</dbReference>
<dbReference type="GO" id="GO:0022857">
    <property type="term" value="F:transmembrane transporter activity"/>
    <property type="evidence" value="ECO:0007669"/>
    <property type="project" value="InterPro"/>
</dbReference>
<keyword evidence="3" id="KW-1003">Cell membrane</keyword>
<evidence type="ECO:0000256" key="1">
    <source>
        <dbReference type="ARBA" id="ARBA00004651"/>
    </source>
</evidence>
<feature type="transmembrane region" description="Helical" evidence="8">
    <location>
        <begin position="56"/>
        <end position="74"/>
    </location>
</feature>
<keyword evidence="7 8" id="KW-0472">Membrane</keyword>
<proteinExistence type="predicted"/>
<keyword evidence="6 8" id="KW-1133">Transmembrane helix</keyword>
<evidence type="ECO:0000313" key="10">
    <source>
        <dbReference type="EMBL" id="CAH2266507.1"/>
    </source>
</evidence>
<sequence length="451" mass="49241">MFLRITGIKLQVAISICLYLGPIISGYGGSWSGPVIPKLRDLEQSPFQYLLTETQLALVGSFAYLGAIPGPYITTWLSNSKGRKPCLIAGAVVSVLGYLFLALSTNLAMLYIGRFLTSVSFGTNSIVNFVYIGEIASPKIRGVLLSIIGAMFTVGSILVFSTGPYVSYYGTSYIGLALCLLHVICLLWIPESPIFYAIQGNEKELTKVLEDLGRSQDAERLLNMGKEITNTNTKTEWKELFYVKSNRKALFIAVIINVLQHGSGVMAVIFFSAAIFDMAGSSLKSHLAMILIGCCQLLGSTITPFFIESTGRKRILITSSAICSLSMFILGLYFYLDLIGNPVVDNIKWLPLVVLILFYIGYDFGLGIIPNAIMGEMFTPSVRSKGSTVTMTSSWLFGFLISTAFGALLEVVGGHVAFWFFSFTCACAAIFTVFFVPETKGKTLLEIQEGL</sequence>
<dbReference type="EMBL" id="CAKXAJ010026310">
    <property type="protein sequence ID" value="CAH2266507.1"/>
    <property type="molecule type" value="Genomic_DNA"/>
</dbReference>
<dbReference type="PANTHER" id="PTHR48021:SF1">
    <property type="entry name" value="GH07001P-RELATED"/>
    <property type="match status" value="1"/>
</dbReference>
<dbReference type="FunFam" id="1.20.1250.20:FF:000218">
    <property type="entry name" value="facilitated trehalose transporter Tret1"/>
    <property type="match status" value="1"/>
</dbReference>
<evidence type="ECO:0000256" key="7">
    <source>
        <dbReference type="ARBA" id="ARBA00023136"/>
    </source>
</evidence>
<dbReference type="Proteomes" id="UP000838756">
    <property type="component" value="Unassembled WGS sequence"/>
</dbReference>
<feature type="transmembrane region" description="Helical" evidence="8">
    <location>
        <begin position="314"/>
        <end position="336"/>
    </location>
</feature>
<evidence type="ECO:0000256" key="2">
    <source>
        <dbReference type="ARBA" id="ARBA00022448"/>
    </source>
</evidence>
<dbReference type="InterPro" id="IPR005828">
    <property type="entry name" value="MFS_sugar_transport-like"/>
</dbReference>
<name>A0A8S4SI20_9NEOP</name>
<dbReference type="AlphaFoldDB" id="A0A8S4SI20"/>
<comment type="subcellular location">
    <subcellularLocation>
        <location evidence="1">Cell membrane</location>
        <topology evidence="1">Multi-pass membrane protein</topology>
    </subcellularLocation>
</comment>
<keyword evidence="4" id="KW-0762">Sugar transport</keyword>
<feature type="transmembrane region" description="Helical" evidence="8">
    <location>
        <begin position="394"/>
        <end position="412"/>
    </location>
</feature>
<keyword evidence="2" id="KW-0813">Transport</keyword>
<dbReference type="InterPro" id="IPR036259">
    <property type="entry name" value="MFS_trans_sf"/>
</dbReference>
<organism evidence="10 11">
    <name type="scientific">Pararge aegeria aegeria</name>
    <dbReference type="NCBI Taxonomy" id="348720"/>
    <lineage>
        <taxon>Eukaryota</taxon>
        <taxon>Metazoa</taxon>
        <taxon>Ecdysozoa</taxon>
        <taxon>Arthropoda</taxon>
        <taxon>Hexapoda</taxon>
        <taxon>Insecta</taxon>
        <taxon>Pterygota</taxon>
        <taxon>Neoptera</taxon>
        <taxon>Endopterygota</taxon>
        <taxon>Lepidoptera</taxon>
        <taxon>Glossata</taxon>
        <taxon>Ditrysia</taxon>
        <taxon>Papilionoidea</taxon>
        <taxon>Nymphalidae</taxon>
        <taxon>Satyrinae</taxon>
        <taxon>Satyrini</taxon>
        <taxon>Parargina</taxon>
        <taxon>Pararge</taxon>
    </lineage>
</organism>
<feature type="transmembrane region" description="Helical" evidence="8">
    <location>
        <begin position="111"/>
        <end position="131"/>
    </location>
</feature>
<reference evidence="10" key="1">
    <citation type="submission" date="2022-03" db="EMBL/GenBank/DDBJ databases">
        <authorList>
            <person name="Lindestad O."/>
        </authorList>
    </citation>
    <scope>NUCLEOTIDE SEQUENCE</scope>
</reference>
<accession>A0A8S4SI20</accession>
<feature type="domain" description="Major facilitator superfamily (MFS) profile" evidence="9">
    <location>
        <begin position="14"/>
        <end position="440"/>
    </location>
</feature>
<comment type="caution">
    <text evidence="10">The sequence shown here is derived from an EMBL/GenBank/DDBJ whole genome shotgun (WGS) entry which is preliminary data.</text>
</comment>
<dbReference type="Pfam" id="PF00083">
    <property type="entry name" value="Sugar_tr"/>
    <property type="match status" value="1"/>
</dbReference>
<dbReference type="OrthoDB" id="6339427at2759"/>
<dbReference type="PROSITE" id="PS50850">
    <property type="entry name" value="MFS"/>
    <property type="match status" value="1"/>
</dbReference>
<dbReference type="SUPFAM" id="SSF103473">
    <property type="entry name" value="MFS general substrate transporter"/>
    <property type="match status" value="1"/>
</dbReference>
<dbReference type="InterPro" id="IPR050549">
    <property type="entry name" value="MFS_Trehalose_Transporter"/>
</dbReference>
<feature type="transmembrane region" description="Helical" evidence="8">
    <location>
        <begin position="86"/>
        <end position="105"/>
    </location>
</feature>
<feature type="transmembrane region" description="Helical" evidence="8">
    <location>
        <begin position="168"/>
        <end position="189"/>
    </location>
</feature>
<keyword evidence="5 8" id="KW-0812">Transmembrane</keyword>
<feature type="transmembrane region" description="Helical" evidence="8">
    <location>
        <begin position="143"/>
        <end position="162"/>
    </location>
</feature>
<evidence type="ECO:0000256" key="4">
    <source>
        <dbReference type="ARBA" id="ARBA00022597"/>
    </source>
</evidence>